<gene>
    <name evidence="2" type="ORF">B0T22DRAFT_244529</name>
</gene>
<accession>A0AAE0X216</accession>
<feature type="region of interest" description="Disordered" evidence="1">
    <location>
        <begin position="161"/>
        <end position="195"/>
    </location>
</feature>
<feature type="region of interest" description="Disordered" evidence="1">
    <location>
        <begin position="67"/>
        <end position="87"/>
    </location>
</feature>
<feature type="region of interest" description="Disordered" evidence="1">
    <location>
        <begin position="109"/>
        <end position="131"/>
    </location>
</feature>
<organism evidence="2 3">
    <name type="scientific">Podospora appendiculata</name>
    <dbReference type="NCBI Taxonomy" id="314037"/>
    <lineage>
        <taxon>Eukaryota</taxon>
        <taxon>Fungi</taxon>
        <taxon>Dikarya</taxon>
        <taxon>Ascomycota</taxon>
        <taxon>Pezizomycotina</taxon>
        <taxon>Sordariomycetes</taxon>
        <taxon>Sordariomycetidae</taxon>
        <taxon>Sordariales</taxon>
        <taxon>Podosporaceae</taxon>
        <taxon>Podospora</taxon>
    </lineage>
</organism>
<evidence type="ECO:0000313" key="3">
    <source>
        <dbReference type="Proteomes" id="UP001270362"/>
    </source>
</evidence>
<feature type="compositionally biased region" description="Polar residues" evidence="1">
    <location>
        <begin position="161"/>
        <end position="171"/>
    </location>
</feature>
<keyword evidence="3" id="KW-1185">Reference proteome</keyword>
<feature type="compositionally biased region" description="Polar residues" evidence="1">
    <location>
        <begin position="109"/>
        <end position="121"/>
    </location>
</feature>
<evidence type="ECO:0000256" key="1">
    <source>
        <dbReference type="SAM" id="MobiDB-lite"/>
    </source>
</evidence>
<proteinExistence type="predicted"/>
<sequence>MTRSPFIPKYLIFWGFLFRFPSPGRPPPAHAFPTPAFKNSNHTTSHMSICPRWVYPAGLSRPCTPKRNGFASKKKTRPISSSPQRSAKEIPFRELISFYIFRPSSTRTEQSRTALLSSPTRQRPKNPPLDISLATESRQPIEFTFFASIMPLNTTKRSILPSSSAQANATGRNLIPPTQPPNHQGVLLTNTHQDP</sequence>
<name>A0AAE0X216_9PEZI</name>
<dbReference type="EMBL" id="JAULSO010000004">
    <property type="protein sequence ID" value="KAK3683296.1"/>
    <property type="molecule type" value="Genomic_DNA"/>
</dbReference>
<dbReference type="Proteomes" id="UP001270362">
    <property type="component" value="Unassembled WGS sequence"/>
</dbReference>
<protein>
    <submittedName>
        <fullName evidence="2">Uncharacterized protein</fullName>
    </submittedName>
</protein>
<comment type="caution">
    <text evidence="2">The sequence shown here is derived from an EMBL/GenBank/DDBJ whole genome shotgun (WGS) entry which is preliminary data.</text>
</comment>
<dbReference type="AlphaFoldDB" id="A0AAE0X216"/>
<reference evidence="2" key="1">
    <citation type="journal article" date="2023" name="Mol. Phylogenet. Evol.">
        <title>Genome-scale phylogeny and comparative genomics of the fungal order Sordariales.</title>
        <authorList>
            <person name="Hensen N."/>
            <person name="Bonometti L."/>
            <person name="Westerberg I."/>
            <person name="Brannstrom I.O."/>
            <person name="Guillou S."/>
            <person name="Cros-Aarteil S."/>
            <person name="Calhoun S."/>
            <person name="Haridas S."/>
            <person name="Kuo A."/>
            <person name="Mondo S."/>
            <person name="Pangilinan J."/>
            <person name="Riley R."/>
            <person name="LaButti K."/>
            <person name="Andreopoulos B."/>
            <person name="Lipzen A."/>
            <person name="Chen C."/>
            <person name="Yan M."/>
            <person name="Daum C."/>
            <person name="Ng V."/>
            <person name="Clum A."/>
            <person name="Steindorff A."/>
            <person name="Ohm R.A."/>
            <person name="Martin F."/>
            <person name="Silar P."/>
            <person name="Natvig D.O."/>
            <person name="Lalanne C."/>
            <person name="Gautier V."/>
            <person name="Ament-Velasquez S.L."/>
            <person name="Kruys A."/>
            <person name="Hutchinson M.I."/>
            <person name="Powell A.J."/>
            <person name="Barry K."/>
            <person name="Miller A.N."/>
            <person name="Grigoriev I.V."/>
            <person name="Debuchy R."/>
            <person name="Gladieux P."/>
            <person name="Hiltunen Thoren M."/>
            <person name="Johannesson H."/>
        </authorList>
    </citation>
    <scope>NUCLEOTIDE SEQUENCE</scope>
    <source>
        <strain evidence="2">CBS 314.62</strain>
    </source>
</reference>
<reference evidence="2" key="2">
    <citation type="submission" date="2023-06" db="EMBL/GenBank/DDBJ databases">
        <authorList>
            <consortium name="Lawrence Berkeley National Laboratory"/>
            <person name="Haridas S."/>
            <person name="Hensen N."/>
            <person name="Bonometti L."/>
            <person name="Westerberg I."/>
            <person name="Brannstrom I.O."/>
            <person name="Guillou S."/>
            <person name="Cros-Aarteil S."/>
            <person name="Calhoun S."/>
            <person name="Kuo A."/>
            <person name="Mondo S."/>
            <person name="Pangilinan J."/>
            <person name="Riley R."/>
            <person name="Labutti K."/>
            <person name="Andreopoulos B."/>
            <person name="Lipzen A."/>
            <person name="Chen C."/>
            <person name="Yanf M."/>
            <person name="Daum C."/>
            <person name="Ng V."/>
            <person name="Clum A."/>
            <person name="Steindorff A."/>
            <person name="Ohm R."/>
            <person name="Martin F."/>
            <person name="Silar P."/>
            <person name="Natvig D."/>
            <person name="Lalanne C."/>
            <person name="Gautier V."/>
            <person name="Ament-Velasquez S.L."/>
            <person name="Kruys A."/>
            <person name="Hutchinson M.I."/>
            <person name="Powell A.J."/>
            <person name="Barry K."/>
            <person name="Miller A.N."/>
            <person name="Grigoriev I.V."/>
            <person name="Debuchy R."/>
            <person name="Gladieux P."/>
            <person name="Thoren M.H."/>
            <person name="Johannesson H."/>
        </authorList>
    </citation>
    <scope>NUCLEOTIDE SEQUENCE</scope>
    <source>
        <strain evidence="2">CBS 314.62</strain>
    </source>
</reference>
<evidence type="ECO:0000313" key="2">
    <source>
        <dbReference type="EMBL" id="KAK3683296.1"/>
    </source>
</evidence>